<reference evidence="2" key="2">
    <citation type="submission" date="2015-01" db="EMBL/GenBank/DDBJ databases">
        <title>Evolutionary Origins and Diversification of the Mycorrhizal Mutualists.</title>
        <authorList>
            <consortium name="DOE Joint Genome Institute"/>
            <consortium name="Mycorrhizal Genomics Consortium"/>
            <person name="Kohler A."/>
            <person name="Kuo A."/>
            <person name="Nagy L.G."/>
            <person name="Floudas D."/>
            <person name="Copeland A."/>
            <person name="Barry K.W."/>
            <person name="Cichocki N."/>
            <person name="Veneault-Fourrey C."/>
            <person name="LaButti K."/>
            <person name="Lindquist E.A."/>
            <person name="Lipzen A."/>
            <person name="Lundell T."/>
            <person name="Morin E."/>
            <person name="Murat C."/>
            <person name="Riley R."/>
            <person name="Ohm R."/>
            <person name="Sun H."/>
            <person name="Tunlid A."/>
            <person name="Henrissat B."/>
            <person name="Grigoriev I.V."/>
            <person name="Hibbett D.S."/>
            <person name="Martin F."/>
        </authorList>
    </citation>
    <scope>NUCLEOTIDE SEQUENCE [LARGE SCALE GENOMIC DNA]</scope>
    <source>
        <strain evidence="2">441</strain>
    </source>
</reference>
<evidence type="ECO:0000313" key="2">
    <source>
        <dbReference type="Proteomes" id="UP000054018"/>
    </source>
</evidence>
<sequence length="70" mass="7378">MSGIVSATQPRALDSWYVISRISSLDAHSPNQHIAGSVTAALATSHLAATFKSVQNKKINCLGGIARQET</sequence>
<keyword evidence="2" id="KW-1185">Reference proteome</keyword>
<dbReference type="EMBL" id="KN833737">
    <property type="protein sequence ID" value="KIK22598.1"/>
    <property type="molecule type" value="Genomic_DNA"/>
</dbReference>
<dbReference type="Proteomes" id="UP000054018">
    <property type="component" value="Unassembled WGS sequence"/>
</dbReference>
<dbReference type="HOGENOM" id="CLU_2758776_0_0_1"/>
<name>A0A0C9ZS67_9AGAM</name>
<proteinExistence type="predicted"/>
<reference evidence="1 2" key="1">
    <citation type="submission" date="2014-04" db="EMBL/GenBank/DDBJ databases">
        <authorList>
            <consortium name="DOE Joint Genome Institute"/>
            <person name="Kuo A."/>
            <person name="Kohler A."/>
            <person name="Costa M.D."/>
            <person name="Nagy L.G."/>
            <person name="Floudas D."/>
            <person name="Copeland A."/>
            <person name="Barry K.W."/>
            <person name="Cichocki N."/>
            <person name="Veneault-Fourrey C."/>
            <person name="LaButti K."/>
            <person name="Lindquist E.A."/>
            <person name="Lipzen A."/>
            <person name="Lundell T."/>
            <person name="Morin E."/>
            <person name="Murat C."/>
            <person name="Sun H."/>
            <person name="Tunlid A."/>
            <person name="Henrissat B."/>
            <person name="Grigoriev I.V."/>
            <person name="Hibbett D.S."/>
            <person name="Martin F."/>
            <person name="Nordberg H.P."/>
            <person name="Cantor M.N."/>
            <person name="Hua S.X."/>
        </authorList>
    </citation>
    <scope>NUCLEOTIDE SEQUENCE [LARGE SCALE GENOMIC DNA]</scope>
    <source>
        <strain evidence="1 2">441</strain>
    </source>
</reference>
<dbReference type="AlphaFoldDB" id="A0A0C9ZS67"/>
<evidence type="ECO:0000313" key="1">
    <source>
        <dbReference type="EMBL" id="KIK22598.1"/>
    </source>
</evidence>
<gene>
    <name evidence="1" type="ORF">PISMIDRAFT_495264</name>
</gene>
<accession>A0A0C9ZS67</accession>
<organism evidence="1 2">
    <name type="scientific">Pisolithus microcarpus 441</name>
    <dbReference type="NCBI Taxonomy" id="765257"/>
    <lineage>
        <taxon>Eukaryota</taxon>
        <taxon>Fungi</taxon>
        <taxon>Dikarya</taxon>
        <taxon>Basidiomycota</taxon>
        <taxon>Agaricomycotina</taxon>
        <taxon>Agaricomycetes</taxon>
        <taxon>Agaricomycetidae</taxon>
        <taxon>Boletales</taxon>
        <taxon>Sclerodermatineae</taxon>
        <taxon>Pisolithaceae</taxon>
        <taxon>Pisolithus</taxon>
    </lineage>
</organism>
<protein>
    <submittedName>
        <fullName evidence="1">Uncharacterized protein</fullName>
    </submittedName>
</protein>